<dbReference type="EMBL" id="MUNK01000238">
    <property type="protein sequence ID" value="OTA24585.1"/>
    <property type="molecule type" value="Genomic_DNA"/>
</dbReference>
<feature type="compositionally biased region" description="Low complexity" evidence="1">
    <location>
        <begin position="472"/>
        <end position="482"/>
    </location>
</feature>
<gene>
    <name evidence="2" type="ORF">BTJ68_12699</name>
</gene>
<feature type="compositionally biased region" description="Polar residues" evidence="1">
    <location>
        <begin position="57"/>
        <end position="71"/>
    </location>
</feature>
<accession>A0A1Z5SUS6</accession>
<dbReference type="VEuPathDB" id="FungiDB:BTJ68_12699"/>
<protein>
    <submittedName>
        <fullName evidence="2">Uncharacterized protein</fullName>
    </submittedName>
</protein>
<name>A0A1Z5SUS6_HORWE</name>
<feature type="compositionally biased region" description="Acidic residues" evidence="1">
    <location>
        <begin position="386"/>
        <end position="398"/>
    </location>
</feature>
<feature type="region of interest" description="Disordered" evidence="1">
    <location>
        <begin position="435"/>
        <end position="482"/>
    </location>
</feature>
<sequence length="565" mass="61707">MFLVEPRVVDRQSAVLVPSPQASPTIELYCIGGRSKSRIMGQGKRIFTIHTMPFMDSPSQTLPQSRDQPASASRDPFWQSTPRSSSGLASLMTAVHESATPPPAMAPRARPQTMHSRRPQCTHMNMARVYGNHTCQMCGKIPSMGWLYCCHQDSEQPDTPSDTDIFPIVPDESSFLDVQARIAESLGIGATVITGIRRGDYSFEQVDTLIEQKRHLLATIRRTERGSADSTPQMHQRPRRNSGLADIIASVGTSAAPTTSMSVTNAAPRASTQISRRTSTLTRSQEYKQTCNFQVCHACRPFFQDRQYTSFEKVLSGCMPALTEGDIARLPILNPQIVRGLGLRAQHSLSSPLARSGSIDITMQRDWYDDDDHSDMTPISVSTSELEMEESRADDDDPWPCPGAGYCPLWAPEAGCAYDSGFDDGLRALNHAFGYEPDTSRMTPENSRSQLRRVQSALQDTPDGTSTASSISLPTPSTAPLAPLTPTAESFDEALSKRLAKSSKAVSMLEILPSAERQANERRALVLRDSDSAHSVGSEMEVQGGVALTEEAVGTGQPDIITDVK</sequence>
<dbReference type="Proteomes" id="UP000194280">
    <property type="component" value="Unassembled WGS sequence"/>
</dbReference>
<dbReference type="AlphaFoldDB" id="A0A1Z5SUS6"/>
<feature type="region of interest" description="Disordered" evidence="1">
    <location>
        <begin position="368"/>
        <end position="399"/>
    </location>
</feature>
<keyword evidence="3" id="KW-1185">Reference proteome</keyword>
<reference evidence="2 3" key="1">
    <citation type="submission" date="2017-01" db="EMBL/GenBank/DDBJ databases">
        <title>The recent genome duplication of the halophilic yeast Hortaea werneckii: insights from long-read sequencing.</title>
        <authorList>
            <person name="Sinha S."/>
            <person name="Flibotte S."/>
            <person name="Neira M."/>
            <person name="Lenassi M."/>
            <person name="Gostincar C."/>
            <person name="Stajich J.E."/>
            <person name="Nislow C.E."/>
        </authorList>
    </citation>
    <scope>NUCLEOTIDE SEQUENCE [LARGE SCALE GENOMIC DNA]</scope>
    <source>
        <strain evidence="2 3">EXF-2000</strain>
    </source>
</reference>
<feature type="compositionally biased region" description="Polar residues" evidence="1">
    <location>
        <begin position="440"/>
        <end position="471"/>
    </location>
</feature>
<feature type="region of interest" description="Disordered" evidence="1">
    <location>
        <begin position="530"/>
        <end position="565"/>
    </location>
</feature>
<evidence type="ECO:0000256" key="1">
    <source>
        <dbReference type="SAM" id="MobiDB-lite"/>
    </source>
</evidence>
<dbReference type="STRING" id="1157616.A0A1Z5SUS6"/>
<comment type="caution">
    <text evidence="2">The sequence shown here is derived from an EMBL/GenBank/DDBJ whole genome shotgun (WGS) entry which is preliminary data.</text>
</comment>
<feature type="region of interest" description="Disordered" evidence="1">
    <location>
        <begin position="54"/>
        <end position="85"/>
    </location>
</feature>
<dbReference type="InParanoid" id="A0A1Z5SUS6"/>
<evidence type="ECO:0000313" key="3">
    <source>
        <dbReference type="Proteomes" id="UP000194280"/>
    </source>
</evidence>
<evidence type="ECO:0000313" key="2">
    <source>
        <dbReference type="EMBL" id="OTA24585.1"/>
    </source>
</evidence>
<proteinExistence type="predicted"/>
<organism evidence="2 3">
    <name type="scientific">Hortaea werneckii EXF-2000</name>
    <dbReference type="NCBI Taxonomy" id="1157616"/>
    <lineage>
        <taxon>Eukaryota</taxon>
        <taxon>Fungi</taxon>
        <taxon>Dikarya</taxon>
        <taxon>Ascomycota</taxon>
        <taxon>Pezizomycotina</taxon>
        <taxon>Dothideomycetes</taxon>
        <taxon>Dothideomycetidae</taxon>
        <taxon>Mycosphaerellales</taxon>
        <taxon>Teratosphaeriaceae</taxon>
        <taxon>Hortaea</taxon>
    </lineage>
</organism>
<dbReference type="OrthoDB" id="4776522at2759"/>